<dbReference type="Gene3D" id="3.40.390.70">
    <property type="match status" value="1"/>
</dbReference>
<accession>A0A6L5XB24</accession>
<evidence type="ECO:0000313" key="3">
    <source>
        <dbReference type="Proteomes" id="UP000483362"/>
    </source>
</evidence>
<organism evidence="2 3">
    <name type="scientific">Sodaliphilus pleomorphus</name>
    <dbReference type="NCBI Taxonomy" id="2606626"/>
    <lineage>
        <taxon>Bacteria</taxon>
        <taxon>Pseudomonadati</taxon>
        <taxon>Bacteroidota</taxon>
        <taxon>Bacteroidia</taxon>
        <taxon>Bacteroidales</taxon>
        <taxon>Muribaculaceae</taxon>
        <taxon>Sodaliphilus</taxon>
    </lineage>
</organism>
<dbReference type="RefSeq" id="WP_154327020.1">
    <property type="nucleotide sequence ID" value="NZ_CP045696.1"/>
</dbReference>
<keyword evidence="3" id="KW-1185">Reference proteome</keyword>
<gene>
    <name evidence="2" type="ORF">FYJ29_01280</name>
</gene>
<reference evidence="2 3" key="1">
    <citation type="submission" date="2019-08" db="EMBL/GenBank/DDBJ databases">
        <title>In-depth cultivation of the pig gut microbiome towards novel bacterial diversity and tailored functional studies.</title>
        <authorList>
            <person name="Wylensek D."/>
            <person name="Hitch T.C.A."/>
            <person name="Clavel T."/>
        </authorList>
    </citation>
    <scope>NUCLEOTIDE SEQUENCE [LARGE SCALE GENOMIC DNA]</scope>
    <source>
        <strain evidence="2 3">Oil-RF-744-WCA-WT-10</strain>
    </source>
</reference>
<keyword evidence="1" id="KW-0732">Signal</keyword>
<evidence type="ECO:0000313" key="2">
    <source>
        <dbReference type="EMBL" id="MSS16408.1"/>
    </source>
</evidence>
<name>A0A6L5XB24_9BACT</name>
<feature type="chain" id="PRO_5026716186" description="Substrate import-associated zinc metallohydrolase lipoprotein" evidence="1">
    <location>
        <begin position="27"/>
        <end position="422"/>
    </location>
</feature>
<evidence type="ECO:0000256" key="1">
    <source>
        <dbReference type="SAM" id="SignalP"/>
    </source>
</evidence>
<dbReference type="InterPro" id="IPR030890">
    <property type="entry name" value="LP_HExxH_w_TonB"/>
</dbReference>
<feature type="signal peptide" evidence="1">
    <location>
        <begin position="1"/>
        <end position="26"/>
    </location>
</feature>
<sequence>MMKSIKYILSSALMMAACTLTLSSCSDDDLGPTIFPDPGSELDSTAYTYKFDKWLQQNYLQPFNLQFVYKMKDISTNMNYNVIPASFQKAEDVAVLAKYMWFDAYEAVAGDGIEFLKQNSPRMIHIIGSPAYETDGSIIQGLAEGGVKISLYQVNDIDANSYESLNNICFKVMHHEFTHILHQKKTYPTTFNLVSNGKYDGTNWASKNTYVVRSLGFVDPYASSQYREDYAETTALYITYSDEEWAQLLDDASHGWYYDSKSSRAYRYCYYTNNEVSDDNIKYAATNEVRDYVTPDDDTVKVAFNTINNSVRYSNNYYMGTAPYTINSDSTAYHDAKGRPVDAGGYLLDLDGSRIRIPLLIHDVEDTDGVKGNEAILAKLAIIRQWFLDSWNIDLDALHREVQKRQHNYDINALRKQIDDVK</sequence>
<dbReference type="EMBL" id="VULT01000002">
    <property type="protein sequence ID" value="MSS16408.1"/>
    <property type="molecule type" value="Genomic_DNA"/>
</dbReference>
<proteinExistence type="predicted"/>
<dbReference type="Proteomes" id="UP000483362">
    <property type="component" value="Unassembled WGS sequence"/>
</dbReference>
<comment type="caution">
    <text evidence="2">The sequence shown here is derived from an EMBL/GenBank/DDBJ whole genome shotgun (WGS) entry which is preliminary data.</text>
</comment>
<dbReference type="Pfam" id="PF15890">
    <property type="entry name" value="Peptidase_Mx1"/>
    <property type="match status" value="1"/>
</dbReference>
<dbReference type="PROSITE" id="PS51257">
    <property type="entry name" value="PROKAR_LIPOPROTEIN"/>
    <property type="match status" value="1"/>
</dbReference>
<dbReference type="NCBIfam" id="TIGR04549">
    <property type="entry name" value="LP_HExxH_w_tonB"/>
    <property type="match status" value="1"/>
</dbReference>
<evidence type="ECO:0008006" key="4">
    <source>
        <dbReference type="Google" id="ProtNLM"/>
    </source>
</evidence>
<dbReference type="AlphaFoldDB" id="A0A6L5XB24"/>
<protein>
    <recommendedName>
        <fullName evidence="4">Substrate import-associated zinc metallohydrolase lipoprotein</fullName>
    </recommendedName>
</protein>